<protein>
    <submittedName>
        <fullName evidence="1">Uncharacterized protein</fullName>
    </submittedName>
</protein>
<reference evidence="1 2" key="1">
    <citation type="journal article" date="2012" name="BMC Genomics">
        <title>Comparative genomics of the white-rot fungi, Phanerochaete carnosa and P. chrysosporium, to elucidate the genetic basis of the distinct wood types they colonize.</title>
        <authorList>
            <person name="Suzuki H."/>
            <person name="MacDonald J."/>
            <person name="Syed K."/>
            <person name="Salamov A."/>
            <person name="Hori C."/>
            <person name="Aerts A."/>
            <person name="Henrissat B."/>
            <person name="Wiebenga A."/>
            <person name="vanKuyk P.A."/>
            <person name="Barry K."/>
            <person name="Lindquist E."/>
            <person name="LaButti K."/>
            <person name="Lapidus A."/>
            <person name="Lucas S."/>
            <person name="Coutinho P."/>
            <person name="Gong Y."/>
            <person name="Samejima M."/>
            <person name="Mahadevan R."/>
            <person name="Abou-Zaid M."/>
            <person name="de Vries R.P."/>
            <person name="Igarashi K."/>
            <person name="Yadav J.S."/>
            <person name="Grigoriev I.V."/>
            <person name="Master E.R."/>
        </authorList>
    </citation>
    <scope>NUCLEOTIDE SEQUENCE [LARGE SCALE GENOMIC DNA]</scope>
    <source>
        <strain evidence="1 2">HHB-10118-sp</strain>
    </source>
</reference>
<dbReference type="HOGENOM" id="CLU_2688608_0_0_1"/>
<sequence>MTQCLEGTVRKSLGVNFAGETREGGAMFIVDCVVEGIKGSNNVTFTPIASSVEPIGVLRVSLPGETIPLLCASY</sequence>
<keyword evidence="2" id="KW-1185">Reference proteome</keyword>
<dbReference type="RefSeq" id="XP_007396015.1">
    <property type="nucleotide sequence ID" value="XM_007395953.1"/>
</dbReference>
<dbReference type="GeneID" id="18916600"/>
<dbReference type="KEGG" id="pco:PHACADRAFT_256508"/>
<dbReference type="AlphaFoldDB" id="K5UZT4"/>
<organism evidence="1 2">
    <name type="scientific">Phanerochaete carnosa (strain HHB-10118-sp)</name>
    <name type="common">White-rot fungus</name>
    <name type="synonym">Peniophora carnosa</name>
    <dbReference type="NCBI Taxonomy" id="650164"/>
    <lineage>
        <taxon>Eukaryota</taxon>
        <taxon>Fungi</taxon>
        <taxon>Dikarya</taxon>
        <taxon>Basidiomycota</taxon>
        <taxon>Agaricomycotina</taxon>
        <taxon>Agaricomycetes</taxon>
        <taxon>Polyporales</taxon>
        <taxon>Phanerochaetaceae</taxon>
        <taxon>Phanerochaete</taxon>
    </lineage>
</organism>
<gene>
    <name evidence="1" type="ORF">PHACADRAFT_256508</name>
</gene>
<dbReference type="EMBL" id="JH930472">
    <property type="protein sequence ID" value="EKM55696.1"/>
    <property type="molecule type" value="Genomic_DNA"/>
</dbReference>
<accession>K5UZT4</accession>
<evidence type="ECO:0000313" key="1">
    <source>
        <dbReference type="EMBL" id="EKM55696.1"/>
    </source>
</evidence>
<dbReference type="OrthoDB" id="2690153at2759"/>
<proteinExistence type="predicted"/>
<name>K5UZT4_PHACS</name>
<dbReference type="InParanoid" id="K5UZT4"/>
<dbReference type="Proteomes" id="UP000008370">
    <property type="component" value="Unassembled WGS sequence"/>
</dbReference>
<evidence type="ECO:0000313" key="2">
    <source>
        <dbReference type="Proteomes" id="UP000008370"/>
    </source>
</evidence>